<dbReference type="Pfam" id="PF04739">
    <property type="entry name" value="AMPKBI"/>
    <property type="match status" value="1"/>
</dbReference>
<dbReference type="AlphaFoldDB" id="A0AAW2QQN1"/>
<comment type="caution">
    <text evidence="3">The sequence shown here is derived from an EMBL/GenBank/DDBJ whole genome shotgun (WGS) entry which is preliminary data.</text>
</comment>
<comment type="similarity">
    <text evidence="1">Belongs to the 5'-AMP-activated protein kinase beta subunit family.</text>
</comment>
<dbReference type="SUPFAM" id="SSF160219">
    <property type="entry name" value="AMPKBI-like"/>
    <property type="match status" value="1"/>
</dbReference>
<dbReference type="SMART" id="SM01010">
    <property type="entry name" value="AMPKBI"/>
    <property type="match status" value="1"/>
</dbReference>
<evidence type="ECO:0000256" key="1">
    <source>
        <dbReference type="ARBA" id="ARBA00010926"/>
    </source>
</evidence>
<reference evidence="3" key="1">
    <citation type="submission" date="2020-06" db="EMBL/GenBank/DDBJ databases">
        <authorList>
            <person name="Li T."/>
            <person name="Hu X."/>
            <person name="Zhang T."/>
            <person name="Song X."/>
            <person name="Zhang H."/>
            <person name="Dai N."/>
            <person name="Sheng W."/>
            <person name="Hou X."/>
            <person name="Wei L."/>
        </authorList>
    </citation>
    <scope>NUCLEOTIDE SEQUENCE</scope>
    <source>
        <strain evidence="3">G01</strain>
        <tissue evidence="3">Leaf</tissue>
    </source>
</reference>
<sequence>MQLLEASAVVGLDSLVHLVFALMLINDLYNTFRLFASLGYNERPYGVDQGLRLSEDTMSGQYGVDQDQVSIAGFDVPSSPDASYTNIYPANEDEGREPPVLPPHLQHTLLNHPTNSDPCASVPSPQNVTLNHLYIENGEPPRSVVALGVTHRFRSNLSLLCFTNQCQEEGETTAGDLCNITSFFGPLSLY</sequence>
<proteinExistence type="inferred from homology"/>
<dbReference type="PANTHER" id="PTHR46316">
    <property type="entry name" value="SNF1-RELATED PROTEIN KINASE REGULATORY SUBUNIT BETA-1"/>
    <property type="match status" value="1"/>
</dbReference>
<dbReference type="PANTHER" id="PTHR46316:SF5">
    <property type="entry name" value="SNF1-RELATED PROTEIN KINASE REGULATORY SUBUNIT BETA-3"/>
    <property type="match status" value="1"/>
</dbReference>
<dbReference type="InterPro" id="IPR043554">
    <property type="entry name" value="KINB"/>
</dbReference>
<dbReference type="Gene3D" id="6.20.250.60">
    <property type="match status" value="1"/>
</dbReference>
<evidence type="ECO:0000259" key="2">
    <source>
        <dbReference type="SMART" id="SM01010"/>
    </source>
</evidence>
<protein>
    <submittedName>
        <fullName evidence="3">SNF1-related protein kinase regulatory subunit beta-3</fullName>
    </submittedName>
</protein>
<evidence type="ECO:0000313" key="3">
    <source>
        <dbReference type="EMBL" id="KAL0370093.1"/>
    </source>
</evidence>
<organism evidence="3">
    <name type="scientific">Sesamum angustifolium</name>
    <dbReference type="NCBI Taxonomy" id="2727405"/>
    <lineage>
        <taxon>Eukaryota</taxon>
        <taxon>Viridiplantae</taxon>
        <taxon>Streptophyta</taxon>
        <taxon>Embryophyta</taxon>
        <taxon>Tracheophyta</taxon>
        <taxon>Spermatophyta</taxon>
        <taxon>Magnoliopsida</taxon>
        <taxon>eudicotyledons</taxon>
        <taxon>Gunneridae</taxon>
        <taxon>Pentapetalae</taxon>
        <taxon>asterids</taxon>
        <taxon>lamiids</taxon>
        <taxon>Lamiales</taxon>
        <taxon>Pedaliaceae</taxon>
        <taxon>Sesamum</taxon>
    </lineage>
</organism>
<dbReference type="InterPro" id="IPR037256">
    <property type="entry name" value="ASC_dom_sf"/>
</dbReference>
<dbReference type="GO" id="GO:0005737">
    <property type="term" value="C:cytoplasm"/>
    <property type="evidence" value="ECO:0007669"/>
    <property type="project" value="UniProtKB-ARBA"/>
</dbReference>
<dbReference type="InterPro" id="IPR006828">
    <property type="entry name" value="ASC_dom"/>
</dbReference>
<accession>A0AAW2QQN1</accession>
<gene>
    <name evidence="3" type="ORF">Sangu_0327400</name>
</gene>
<dbReference type="EMBL" id="JACGWK010000002">
    <property type="protein sequence ID" value="KAL0370093.1"/>
    <property type="molecule type" value="Genomic_DNA"/>
</dbReference>
<feature type="domain" description="Association with the SNF1 complex (ASC)" evidence="2">
    <location>
        <begin position="77"/>
        <end position="157"/>
    </location>
</feature>
<name>A0AAW2QQN1_9LAMI</name>
<reference evidence="3" key="2">
    <citation type="journal article" date="2024" name="Plant">
        <title>Genomic evolution and insights into agronomic trait innovations of Sesamum species.</title>
        <authorList>
            <person name="Miao H."/>
            <person name="Wang L."/>
            <person name="Qu L."/>
            <person name="Liu H."/>
            <person name="Sun Y."/>
            <person name="Le M."/>
            <person name="Wang Q."/>
            <person name="Wei S."/>
            <person name="Zheng Y."/>
            <person name="Lin W."/>
            <person name="Duan Y."/>
            <person name="Cao H."/>
            <person name="Xiong S."/>
            <person name="Wang X."/>
            <person name="Wei L."/>
            <person name="Li C."/>
            <person name="Ma Q."/>
            <person name="Ju M."/>
            <person name="Zhao R."/>
            <person name="Li G."/>
            <person name="Mu C."/>
            <person name="Tian Q."/>
            <person name="Mei H."/>
            <person name="Zhang T."/>
            <person name="Gao T."/>
            <person name="Zhang H."/>
        </authorList>
    </citation>
    <scope>NUCLEOTIDE SEQUENCE</scope>
    <source>
        <strain evidence="3">G01</strain>
    </source>
</reference>